<accession>A0A0E9VWX9</accession>
<reference evidence="1" key="1">
    <citation type="submission" date="2014-11" db="EMBL/GenBank/DDBJ databases">
        <authorList>
            <person name="Amaro Gonzalez C."/>
        </authorList>
    </citation>
    <scope>NUCLEOTIDE SEQUENCE</scope>
</reference>
<protein>
    <submittedName>
        <fullName evidence="1">Uncharacterized protein</fullName>
    </submittedName>
</protein>
<evidence type="ECO:0000313" key="1">
    <source>
        <dbReference type="EMBL" id="JAH81790.1"/>
    </source>
</evidence>
<name>A0A0E9VWX9_ANGAN</name>
<organism evidence="1">
    <name type="scientific">Anguilla anguilla</name>
    <name type="common">European freshwater eel</name>
    <name type="synonym">Muraena anguilla</name>
    <dbReference type="NCBI Taxonomy" id="7936"/>
    <lineage>
        <taxon>Eukaryota</taxon>
        <taxon>Metazoa</taxon>
        <taxon>Chordata</taxon>
        <taxon>Craniata</taxon>
        <taxon>Vertebrata</taxon>
        <taxon>Euteleostomi</taxon>
        <taxon>Actinopterygii</taxon>
        <taxon>Neopterygii</taxon>
        <taxon>Teleostei</taxon>
        <taxon>Anguilliformes</taxon>
        <taxon>Anguillidae</taxon>
        <taxon>Anguilla</taxon>
    </lineage>
</organism>
<proteinExistence type="predicted"/>
<dbReference type="EMBL" id="GBXM01026787">
    <property type="protein sequence ID" value="JAH81790.1"/>
    <property type="molecule type" value="Transcribed_RNA"/>
</dbReference>
<sequence>MCANVKILQRTQSFFKNFFFPFPYHFSELDSCNQERFNISLGCTPWR</sequence>
<reference evidence="1" key="2">
    <citation type="journal article" date="2015" name="Fish Shellfish Immunol.">
        <title>Early steps in the European eel (Anguilla anguilla)-Vibrio vulnificus interaction in the gills: Role of the RtxA13 toxin.</title>
        <authorList>
            <person name="Callol A."/>
            <person name="Pajuelo D."/>
            <person name="Ebbesson L."/>
            <person name="Teles M."/>
            <person name="MacKenzie S."/>
            <person name="Amaro C."/>
        </authorList>
    </citation>
    <scope>NUCLEOTIDE SEQUENCE</scope>
</reference>
<dbReference type="AlphaFoldDB" id="A0A0E9VWX9"/>